<sequence>QRSNSLADISGFYSAFGLSTSTAHPERPDHIVQELEFMAFLIGLERHAANDDATVRQQHLDVCRDAQTRFLREHLSWWTSA</sequence>
<name>X1EMJ0_9ZZZZ</name>
<evidence type="ECO:0000313" key="1">
    <source>
        <dbReference type="EMBL" id="GAH21550.1"/>
    </source>
</evidence>
<gene>
    <name evidence="1" type="ORF">S01H4_66228</name>
</gene>
<dbReference type="Gene3D" id="1.10.3480.10">
    <property type="entry name" value="TorD-like"/>
    <property type="match status" value="1"/>
</dbReference>
<protein>
    <recommendedName>
        <fullName evidence="2">Molecular chaperone TorD</fullName>
    </recommendedName>
</protein>
<organism evidence="1">
    <name type="scientific">marine sediment metagenome</name>
    <dbReference type="NCBI Taxonomy" id="412755"/>
    <lineage>
        <taxon>unclassified sequences</taxon>
        <taxon>metagenomes</taxon>
        <taxon>ecological metagenomes</taxon>
    </lineage>
</organism>
<accession>X1EMJ0</accession>
<feature type="non-terminal residue" evidence="1">
    <location>
        <position position="81"/>
    </location>
</feature>
<dbReference type="SUPFAM" id="SSF89155">
    <property type="entry name" value="TorD-like"/>
    <property type="match status" value="1"/>
</dbReference>
<dbReference type="AlphaFoldDB" id="X1EMJ0"/>
<feature type="non-terminal residue" evidence="1">
    <location>
        <position position="1"/>
    </location>
</feature>
<reference evidence="1" key="1">
    <citation type="journal article" date="2014" name="Front. Microbiol.">
        <title>High frequency of phylogenetically diverse reductive dehalogenase-homologous genes in deep subseafloor sedimentary metagenomes.</title>
        <authorList>
            <person name="Kawai M."/>
            <person name="Futagami T."/>
            <person name="Toyoda A."/>
            <person name="Takaki Y."/>
            <person name="Nishi S."/>
            <person name="Hori S."/>
            <person name="Arai W."/>
            <person name="Tsubouchi T."/>
            <person name="Morono Y."/>
            <person name="Uchiyama I."/>
            <person name="Ito T."/>
            <person name="Fujiyama A."/>
            <person name="Inagaki F."/>
            <person name="Takami H."/>
        </authorList>
    </citation>
    <scope>NUCLEOTIDE SEQUENCE</scope>
    <source>
        <strain evidence="1">Expedition CK06-06</strain>
    </source>
</reference>
<dbReference type="Pfam" id="PF02613">
    <property type="entry name" value="Nitrate_red_del"/>
    <property type="match status" value="1"/>
</dbReference>
<dbReference type="EMBL" id="BART01040899">
    <property type="protein sequence ID" value="GAH21550.1"/>
    <property type="molecule type" value="Genomic_DNA"/>
</dbReference>
<evidence type="ECO:0008006" key="2">
    <source>
        <dbReference type="Google" id="ProtNLM"/>
    </source>
</evidence>
<comment type="caution">
    <text evidence="1">The sequence shown here is derived from an EMBL/GenBank/DDBJ whole genome shotgun (WGS) entry which is preliminary data.</text>
</comment>
<proteinExistence type="predicted"/>
<dbReference type="InterPro" id="IPR036411">
    <property type="entry name" value="TorD-like_sf"/>
</dbReference>
<dbReference type="InterPro" id="IPR020945">
    <property type="entry name" value="DMSO/NO3_reduct_chaperone"/>
</dbReference>